<protein>
    <recommendedName>
        <fullName evidence="3">DUF4283 domain-containing protein</fullName>
    </recommendedName>
</protein>
<gene>
    <name evidence="1" type="ORF">RHSIM_Rhsim12G0089700</name>
</gene>
<dbReference type="EMBL" id="WJXA01000012">
    <property type="protein sequence ID" value="KAF7124277.1"/>
    <property type="molecule type" value="Genomic_DNA"/>
</dbReference>
<keyword evidence="2" id="KW-1185">Reference proteome</keyword>
<organism evidence="1 2">
    <name type="scientific">Rhododendron simsii</name>
    <name type="common">Sims's rhododendron</name>
    <dbReference type="NCBI Taxonomy" id="118357"/>
    <lineage>
        <taxon>Eukaryota</taxon>
        <taxon>Viridiplantae</taxon>
        <taxon>Streptophyta</taxon>
        <taxon>Embryophyta</taxon>
        <taxon>Tracheophyta</taxon>
        <taxon>Spermatophyta</taxon>
        <taxon>Magnoliopsida</taxon>
        <taxon>eudicotyledons</taxon>
        <taxon>Gunneridae</taxon>
        <taxon>Pentapetalae</taxon>
        <taxon>asterids</taxon>
        <taxon>Ericales</taxon>
        <taxon>Ericaceae</taxon>
        <taxon>Ericoideae</taxon>
        <taxon>Rhodoreae</taxon>
        <taxon>Rhododendron</taxon>
    </lineage>
</organism>
<sequence>MIGASSSGPMVSKSDRNVGFELLDADIRKIYSHLQFGRADDSVTRQIRALTAENLVLRQKAEANLSQLLIEGKSQDPISLPSPMDISSSWKNLLVNEGNTAGVLELQFFPPSWKLVATRPPAVGELGAKKWQSSLVGYFLGRLMILKKWEPQMCLVKDQLVRIPIWIQLYNIPLEYWTAPGLSYVASAIGRPLYANSMTEKCRRLSYARLANENHVEITAKYPWKPLQCLDCKVFSHNGAGCPKNAQPVVAPRAPPQVPQHVWMPKPSKGRVVAAVAGTTSSPKVLLQQDNGKLGSPSNRFAVLENFDLASDADFGFVVPIEGVGVLNISSERMIAHPSDQHFEVFLCSSGSISPHMDPVSTAVVGVSVVPPPAAPLISGESSQACESIKLASPPTECNYNSEDVISRSVQDIEVAVMQEAQFSNHVEVIPKGLDVSFEPPAAKKKPKKPNKKL</sequence>
<dbReference type="PANTHER" id="PTHR31286:SF99">
    <property type="entry name" value="DUF4283 DOMAIN-CONTAINING PROTEIN"/>
    <property type="match status" value="1"/>
</dbReference>
<evidence type="ECO:0008006" key="3">
    <source>
        <dbReference type="Google" id="ProtNLM"/>
    </source>
</evidence>
<accession>A0A834G577</accession>
<dbReference type="Proteomes" id="UP000626092">
    <property type="component" value="Unassembled WGS sequence"/>
</dbReference>
<dbReference type="PANTHER" id="PTHR31286">
    <property type="entry name" value="GLYCINE-RICH CELL WALL STRUCTURAL PROTEIN 1.8-LIKE"/>
    <property type="match status" value="1"/>
</dbReference>
<dbReference type="InterPro" id="IPR040256">
    <property type="entry name" value="At4g02000-like"/>
</dbReference>
<dbReference type="OrthoDB" id="1814477at2759"/>
<evidence type="ECO:0000313" key="1">
    <source>
        <dbReference type="EMBL" id="KAF7124277.1"/>
    </source>
</evidence>
<evidence type="ECO:0000313" key="2">
    <source>
        <dbReference type="Proteomes" id="UP000626092"/>
    </source>
</evidence>
<reference evidence="1" key="1">
    <citation type="submission" date="2019-11" db="EMBL/GenBank/DDBJ databases">
        <authorList>
            <person name="Liu Y."/>
            <person name="Hou J."/>
            <person name="Li T.-Q."/>
            <person name="Guan C.-H."/>
            <person name="Wu X."/>
            <person name="Wu H.-Z."/>
            <person name="Ling F."/>
            <person name="Zhang R."/>
            <person name="Shi X.-G."/>
            <person name="Ren J.-P."/>
            <person name="Chen E.-F."/>
            <person name="Sun J.-M."/>
        </authorList>
    </citation>
    <scope>NUCLEOTIDE SEQUENCE</scope>
    <source>
        <strain evidence="1">Adult_tree_wgs_1</strain>
        <tissue evidence="1">Leaves</tissue>
    </source>
</reference>
<dbReference type="AlphaFoldDB" id="A0A834G577"/>
<proteinExistence type="predicted"/>
<comment type="caution">
    <text evidence="1">The sequence shown here is derived from an EMBL/GenBank/DDBJ whole genome shotgun (WGS) entry which is preliminary data.</text>
</comment>
<name>A0A834G577_RHOSS</name>